<protein>
    <submittedName>
        <fullName evidence="2">Uncharacterized protein</fullName>
    </submittedName>
</protein>
<sequence>MNRSKQQRRRRDRPAGNPLASLRWNGGAIGCGPNRSQQGRGSRGRVSDPSPRHQQGRRSHRASAISSCVARSPPDGPVMPASYLHGAGGPAHHGLCRMADLAEDRLRLDRLAATAFQNFLPLTAAPSFLAKQESSGPAVLRCAAALKGALPLASGWSIAIEATVVAAR</sequence>
<evidence type="ECO:0000313" key="3">
    <source>
        <dbReference type="Proteomes" id="UP000009044"/>
    </source>
</evidence>
<dbReference type="AlphaFoldDB" id="G2I177"/>
<dbReference type="HOGENOM" id="CLU_1584335_0_0_5"/>
<evidence type="ECO:0000313" key="2">
    <source>
        <dbReference type="EMBL" id="BAK84685.1"/>
    </source>
</evidence>
<reference evidence="3" key="1">
    <citation type="journal article" date="2011" name="J. Bacteriol.">
        <title>Complete genome sequence of NBRC 3288, a unique cellulose-nonproducing strain of Gluconacetobacter xylinus isolated from vinegar.</title>
        <authorList>
            <person name="Ogino H."/>
            <person name="Azuma Y."/>
            <person name="Hosoyama A."/>
            <person name="Nakazawa H."/>
            <person name="Matsutani M."/>
            <person name="Hasegawa A."/>
            <person name="Otsuyama K."/>
            <person name="Matsushita K."/>
            <person name="Fujita N."/>
            <person name="Shirai M."/>
        </authorList>
    </citation>
    <scope>NUCLEOTIDE SEQUENCE [LARGE SCALE GENOMIC DNA]</scope>
    <source>
        <strain evidence="3">NBRC 3288 / BCRC 11682 / LMG 1693</strain>
    </source>
</reference>
<dbReference type="KEGG" id="gxy:GLX_22730"/>
<feature type="region of interest" description="Disordered" evidence="1">
    <location>
        <begin position="1"/>
        <end position="73"/>
    </location>
</feature>
<dbReference type="Proteomes" id="UP000009044">
    <property type="component" value="Chromosome"/>
</dbReference>
<proteinExistence type="predicted"/>
<accession>G2I177</accession>
<organism evidence="2 3">
    <name type="scientific">Komagataeibacter medellinensis (strain NBRC 3288 / BCRC 11682 / LMG 1693 / Kondo 51)</name>
    <name type="common">Gluconacetobacter medellinensis</name>
    <dbReference type="NCBI Taxonomy" id="634177"/>
    <lineage>
        <taxon>Bacteria</taxon>
        <taxon>Pseudomonadati</taxon>
        <taxon>Pseudomonadota</taxon>
        <taxon>Alphaproteobacteria</taxon>
        <taxon>Acetobacterales</taxon>
        <taxon>Acetobacteraceae</taxon>
        <taxon>Komagataeibacter</taxon>
    </lineage>
</organism>
<evidence type="ECO:0000256" key="1">
    <source>
        <dbReference type="SAM" id="MobiDB-lite"/>
    </source>
</evidence>
<gene>
    <name evidence="2" type="ordered locus">GLX_22730</name>
</gene>
<name>G2I177_KOMMN</name>
<dbReference type="EMBL" id="AP012159">
    <property type="protein sequence ID" value="BAK84685.1"/>
    <property type="molecule type" value="Genomic_DNA"/>
</dbReference>
<feature type="compositionally biased region" description="Basic residues" evidence="1">
    <location>
        <begin position="1"/>
        <end position="12"/>
    </location>
</feature>